<dbReference type="PROSITE" id="PS50125">
    <property type="entry name" value="GUANYLATE_CYCLASE_2"/>
    <property type="match status" value="1"/>
</dbReference>
<dbReference type="AlphaFoldDB" id="A0A859QTV6"/>
<dbReference type="CDD" id="cd07302">
    <property type="entry name" value="CHD"/>
    <property type="match status" value="1"/>
</dbReference>
<name>A0A859QTV6_9HYPH</name>
<dbReference type="PANTHER" id="PTHR43081">
    <property type="entry name" value="ADENYLATE CYCLASE, TERMINAL-DIFFERENTIATION SPECIFIC-RELATED"/>
    <property type="match status" value="1"/>
</dbReference>
<dbReference type="GO" id="GO:0006171">
    <property type="term" value="P:cAMP biosynthetic process"/>
    <property type="evidence" value="ECO:0007669"/>
    <property type="project" value="TreeGrafter"/>
</dbReference>
<dbReference type="SMART" id="SM00044">
    <property type="entry name" value="CYCc"/>
    <property type="match status" value="1"/>
</dbReference>
<accession>A0A859QTV6</accession>
<dbReference type="KEGG" id="emx:FKV68_11580"/>
<reference evidence="1 2" key="1">
    <citation type="submission" date="2019-06" db="EMBL/GenBank/DDBJ databases">
        <title>Complete genome sequence of Ensifer mexicanus ITTG R7 isolated from nodules of Acacia angustissima (Mill.) Kuntze.</title>
        <authorList>
            <person name="Rincon-Rosales R."/>
            <person name="Rogel M.A."/>
            <person name="Guerrero G."/>
            <person name="Rincon-Molina C.I."/>
            <person name="Lopez-Lopez A."/>
            <person name="Martinez-Romero E."/>
        </authorList>
    </citation>
    <scope>NUCLEOTIDE SEQUENCE [LARGE SCALE GENOMIC DNA]</scope>
    <source>
        <strain evidence="1 2">ITTG R7</strain>
    </source>
</reference>
<dbReference type="GO" id="GO:0004016">
    <property type="term" value="F:adenylate cyclase activity"/>
    <property type="evidence" value="ECO:0007669"/>
    <property type="project" value="UniProtKB-ARBA"/>
</dbReference>
<dbReference type="SUPFAM" id="SSF55073">
    <property type="entry name" value="Nucleotide cyclase"/>
    <property type="match status" value="1"/>
</dbReference>
<dbReference type="Gene3D" id="3.30.70.1230">
    <property type="entry name" value="Nucleotide cyclase"/>
    <property type="match status" value="1"/>
</dbReference>
<dbReference type="PANTHER" id="PTHR43081:SF11">
    <property type="entry name" value="BLR2264 PROTEIN"/>
    <property type="match status" value="1"/>
</dbReference>
<gene>
    <name evidence="1" type="ORF">FKV68_11580</name>
</gene>
<organism evidence="1 2">
    <name type="scientific">Sinorhizobium mexicanum</name>
    <dbReference type="NCBI Taxonomy" id="375549"/>
    <lineage>
        <taxon>Bacteria</taxon>
        <taxon>Pseudomonadati</taxon>
        <taxon>Pseudomonadota</taxon>
        <taxon>Alphaproteobacteria</taxon>
        <taxon>Hyphomicrobiales</taxon>
        <taxon>Rhizobiaceae</taxon>
        <taxon>Sinorhizobium/Ensifer group</taxon>
        <taxon>Sinorhizobium</taxon>
    </lineage>
</organism>
<dbReference type="Proteomes" id="UP000510721">
    <property type="component" value="Chromosome"/>
</dbReference>
<dbReference type="InterPro" id="IPR050697">
    <property type="entry name" value="Adenylyl/Guanylyl_Cyclase_3/4"/>
</dbReference>
<dbReference type="GO" id="GO:0035556">
    <property type="term" value="P:intracellular signal transduction"/>
    <property type="evidence" value="ECO:0007669"/>
    <property type="project" value="InterPro"/>
</dbReference>
<protein>
    <submittedName>
        <fullName evidence="1">Adenylate/guanylate cyclase domain-containing protein</fullName>
    </submittedName>
</protein>
<keyword evidence="2" id="KW-1185">Reference proteome</keyword>
<evidence type="ECO:0000313" key="1">
    <source>
        <dbReference type="EMBL" id="QLL62051.1"/>
    </source>
</evidence>
<dbReference type="EMBL" id="CP041238">
    <property type="protein sequence ID" value="QLL62051.1"/>
    <property type="molecule type" value="Genomic_DNA"/>
</dbReference>
<dbReference type="InterPro" id="IPR029787">
    <property type="entry name" value="Nucleotide_cyclase"/>
</dbReference>
<proteinExistence type="predicted"/>
<sequence>MDDLQIRTISDWLVAQGLLGLDETGLLEGFCERCREQGLDLVQAALFLDTLHPVLESRGFVWNAEETDATRQREFSRYESERNSRLWSASPFNHMLEDALSEIHLPLDYTGEARFTILDDLRLEGHTDYFALIHRLSGKDAFGEMDSLYSRWSTKAPGGFSSDDLHALRSLVPALALSIKAVSLKWTAQSLVEVYLGRDAGHRVLEGRIARGKVESIHTVLWYSDIANYTALSEQVHSSDLIPMLNDYAEAVISSVHAAGGDVLKLVGDGTLAIFTSADRCQAALAALKAEAELQERIATLNATRLEQETAITSVYLALHVGEVFYGNVGSDERLDFTVIGPAVNEVCRIASTCRVANRSVLVSSAFVDLLPPAERAGFETLGSFHLKGVREPRELFARP</sequence>
<evidence type="ECO:0000313" key="2">
    <source>
        <dbReference type="Proteomes" id="UP000510721"/>
    </source>
</evidence>
<dbReference type="Pfam" id="PF00211">
    <property type="entry name" value="Guanylate_cyc"/>
    <property type="match status" value="1"/>
</dbReference>
<dbReference type="RefSeq" id="WP_180937963.1">
    <property type="nucleotide sequence ID" value="NZ_CP041238.1"/>
</dbReference>
<dbReference type="InterPro" id="IPR001054">
    <property type="entry name" value="A/G_cyclase"/>
</dbReference>